<evidence type="ECO:0000256" key="6">
    <source>
        <dbReference type="ARBA" id="ARBA00023049"/>
    </source>
</evidence>
<comment type="caution">
    <text evidence="8">The sequence shown here is derived from an EMBL/GenBank/DDBJ whole genome shotgun (WGS) entry which is preliminary data.</text>
</comment>
<keyword evidence="9" id="KW-1185">Reference proteome</keyword>
<feature type="non-terminal residue" evidence="8">
    <location>
        <position position="309"/>
    </location>
</feature>
<evidence type="ECO:0000256" key="1">
    <source>
        <dbReference type="ARBA" id="ARBA00007261"/>
    </source>
</evidence>
<dbReference type="OrthoDB" id="952271at2759"/>
<dbReference type="SUPFAM" id="SSF63411">
    <property type="entry name" value="LuxS/MPP-like metallohydrolase"/>
    <property type="match status" value="2"/>
</dbReference>
<dbReference type="GO" id="GO:0046872">
    <property type="term" value="F:metal ion binding"/>
    <property type="evidence" value="ECO:0007669"/>
    <property type="project" value="UniProtKB-KW"/>
</dbReference>
<keyword evidence="4" id="KW-0378">Hydrolase</keyword>
<dbReference type="AlphaFoldDB" id="A0A7J8WAP8"/>
<dbReference type="FunFam" id="3.30.830.10:FF:000003">
    <property type="entry name" value="Insulin-degrading enzyme"/>
    <property type="match status" value="1"/>
</dbReference>
<dbReference type="PANTHER" id="PTHR43690">
    <property type="entry name" value="NARDILYSIN"/>
    <property type="match status" value="1"/>
</dbReference>
<evidence type="ECO:0000256" key="4">
    <source>
        <dbReference type="ARBA" id="ARBA00022801"/>
    </source>
</evidence>
<dbReference type="GO" id="GO:0004222">
    <property type="term" value="F:metalloendopeptidase activity"/>
    <property type="evidence" value="ECO:0007669"/>
    <property type="project" value="TreeGrafter"/>
</dbReference>
<name>A0A7J8WAP8_9ROSI</name>
<dbReference type="Proteomes" id="UP000593573">
    <property type="component" value="Unassembled WGS sequence"/>
</dbReference>
<proteinExistence type="inferred from homology"/>
<dbReference type="EMBL" id="JABFAB010243294">
    <property type="protein sequence ID" value="MBA0672088.1"/>
    <property type="molecule type" value="Genomic_DNA"/>
</dbReference>
<dbReference type="InterPro" id="IPR032632">
    <property type="entry name" value="Peptidase_M16_M"/>
</dbReference>
<dbReference type="GO" id="GO:0043171">
    <property type="term" value="P:peptide catabolic process"/>
    <property type="evidence" value="ECO:0007669"/>
    <property type="project" value="TreeGrafter"/>
</dbReference>
<sequence>RYPEKDWLVGSSLPSDFNPTTIQKILNELSPESVRYFWESKKFEGLTDKVEPWYGTAYSIEKVSPSTIQVWMSSAPNENLHLPAPNVFIPTDLSIKNAQEKVKLPVSLRKSSYSKLWYKPDTVFFTPKAYVKINFDCPHAINSPETEVLTDLFTRLLMDYLNEYAYYARVAGLRYHVRCTDSGFQVTLVGYNHKLRILLETIVDKIAKFEVKPDRFSVIKEMAIKDYQNWKFQQPYEQAKDYFSLILEDQSWPWMEQLEVLPCLNAEDLAKFAPIMLSRACYSKEGLNPSDENSALVHYIQVIVFVQRT</sequence>
<accession>A0A7J8WAP8</accession>
<dbReference type="PANTHER" id="PTHR43690:SF18">
    <property type="entry name" value="INSULIN-DEGRADING ENZYME-RELATED"/>
    <property type="match status" value="1"/>
</dbReference>
<protein>
    <recommendedName>
        <fullName evidence="7">Peptidase M16 middle/third domain-containing protein</fullName>
    </recommendedName>
</protein>
<keyword evidence="6" id="KW-0482">Metalloprotease</keyword>
<keyword evidence="5" id="KW-0862">Zinc</keyword>
<reference evidence="8 9" key="1">
    <citation type="journal article" date="2019" name="Genome Biol. Evol.">
        <title>Insights into the evolution of the New World diploid cottons (Gossypium, subgenus Houzingenia) based on genome sequencing.</title>
        <authorList>
            <person name="Grover C.E."/>
            <person name="Arick M.A. 2nd"/>
            <person name="Thrash A."/>
            <person name="Conover J.L."/>
            <person name="Sanders W.S."/>
            <person name="Peterson D.G."/>
            <person name="Frelichowski J.E."/>
            <person name="Scheffler J.A."/>
            <person name="Scheffler B.E."/>
            <person name="Wendel J.F."/>
        </authorList>
    </citation>
    <scope>NUCLEOTIDE SEQUENCE [LARGE SCALE GENOMIC DNA]</scope>
    <source>
        <strain evidence="8">57</strain>
        <tissue evidence="8">Leaf</tissue>
    </source>
</reference>
<keyword evidence="3" id="KW-0479">Metal-binding</keyword>
<dbReference type="InterPro" id="IPR011249">
    <property type="entry name" value="Metalloenz_LuxS/M16"/>
</dbReference>
<evidence type="ECO:0000259" key="7">
    <source>
        <dbReference type="Pfam" id="PF16187"/>
    </source>
</evidence>
<evidence type="ECO:0000313" key="9">
    <source>
        <dbReference type="Proteomes" id="UP000593573"/>
    </source>
</evidence>
<dbReference type="GO" id="GO:0005739">
    <property type="term" value="C:mitochondrion"/>
    <property type="evidence" value="ECO:0007669"/>
    <property type="project" value="TreeGrafter"/>
</dbReference>
<dbReference type="GO" id="GO:0051603">
    <property type="term" value="P:proteolysis involved in protein catabolic process"/>
    <property type="evidence" value="ECO:0007669"/>
    <property type="project" value="TreeGrafter"/>
</dbReference>
<dbReference type="InterPro" id="IPR050626">
    <property type="entry name" value="Peptidase_M16"/>
</dbReference>
<dbReference type="Gene3D" id="3.30.830.10">
    <property type="entry name" value="Metalloenzyme, LuxS/M16 peptidase-like"/>
    <property type="match status" value="3"/>
</dbReference>
<organism evidence="8 9">
    <name type="scientific">Gossypium klotzschianum</name>
    <dbReference type="NCBI Taxonomy" id="34286"/>
    <lineage>
        <taxon>Eukaryota</taxon>
        <taxon>Viridiplantae</taxon>
        <taxon>Streptophyta</taxon>
        <taxon>Embryophyta</taxon>
        <taxon>Tracheophyta</taxon>
        <taxon>Spermatophyta</taxon>
        <taxon>Magnoliopsida</taxon>
        <taxon>eudicotyledons</taxon>
        <taxon>Gunneridae</taxon>
        <taxon>Pentapetalae</taxon>
        <taxon>rosids</taxon>
        <taxon>malvids</taxon>
        <taxon>Malvales</taxon>
        <taxon>Malvaceae</taxon>
        <taxon>Malvoideae</taxon>
        <taxon>Gossypium</taxon>
    </lineage>
</organism>
<comment type="similarity">
    <text evidence="1">Belongs to the peptidase M16 family.</text>
</comment>
<feature type="domain" description="Peptidase M16 middle/third" evidence="7">
    <location>
        <begin position="2"/>
        <end position="259"/>
    </location>
</feature>
<evidence type="ECO:0000256" key="5">
    <source>
        <dbReference type="ARBA" id="ARBA00022833"/>
    </source>
</evidence>
<dbReference type="Pfam" id="PF16187">
    <property type="entry name" value="Peptidase_M16_M"/>
    <property type="match status" value="1"/>
</dbReference>
<gene>
    <name evidence="8" type="ORF">Goklo_025095</name>
</gene>
<dbReference type="GO" id="GO:0005829">
    <property type="term" value="C:cytosol"/>
    <property type="evidence" value="ECO:0007669"/>
    <property type="project" value="TreeGrafter"/>
</dbReference>
<evidence type="ECO:0000256" key="3">
    <source>
        <dbReference type="ARBA" id="ARBA00022723"/>
    </source>
</evidence>
<evidence type="ECO:0000313" key="8">
    <source>
        <dbReference type="EMBL" id="MBA0672088.1"/>
    </source>
</evidence>
<keyword evidence="2" id="KW-0645">Protease</keyword>
<evidence type="ECO:0000256" key="2">
    <source>
        <dbReference type="ARBA" id="ARBA00022670"/>
    </source>
</evidence>